<reference evidence="2" key="1">
    <citation type="journal article" date="2018" name="BMC Genomics">
        <title>Genomic insights into host adaptation between the wheat stripe rust pathogen (Puccinia striiformis f. sp. tritici) and the barley stripe rust pathogen (Puccinia striiformis f. sp. hordei).</title>
        <authorList>
            <person name="Xia C."/>
            <person name="Wang M."/>
            <person name="Yin C."/>
            <person name="Cornejo O.E."/>
            <person name="Hulbert S.H."/>
            <person name="Chen X."/>
        </authorList>
    </citation>
    <scope>NUCLEOTIDE SEQUENCE [LARGE SCALE GENOMIC DNA]</scope>
    <source>
        <strain evidence="2">93-210</strain>
    </source>
</reference>
<protein>
    <submittedName>
        <fullName evidence="1">Uncharacterized protein</fullName>
    </submittedName>
</protein>
<dbReference type="EMBL" id="CM045874">
    <property type="protein sequence ID" value="KAI7944805.1"/>
    <property type="molecule type" value="Genomic_DNA"/>
</dbReference>
<name>A0ACC0E4N2_9BASI</name>
<evidence type="ECO:0000313" key="2">
    <source>
        <dbReference type="Proteomes" id="UP001060170"/>
    </source>
</evidence>
<proteinExistence type="predicted"/>
<evidence type="ECO:0000313" key="1">
    <source>
        <dbReference type="EMBL" id="KAI7944805.1"/>
    </source>
</evidence>
<reference evidence="1 2" key="3">
    <citation type="journal article" date="2022" name="Microbiol. Spectr.">
        <title>Folding features and dynamics of 3D genome architecture in plant fungal pathogens.</title>
        <authorList>
            <person name="Xia C."/>
        </authorList>
    </citation>
    <scope>NUCLEOTIDE SEQUENCE [LARGE SCALE GENOMIC DNA]</scope>
    <source>
        <strain evidence="1 2">93-210</strain>
    </source>
</reference>
<comment type="caution">
    <text evidence="1">The sequence shown here is derived from an EMBL/GenBank/DDBJ whole genome shotgun (WGS) entry which is preliminary data.</text>
</comment>
<gene>
    <name evidence="1" type="ORF">MJO28_010500</name>
</gene>
<keyword evidence="2" id="KW-1185">Reference proteome</keyword>
<sequence length="170" mass="19480">MDPNWILILSNHSLIRLTQTNHSQKIRRHDNPPPSLEATRLSQVALSVAKLSRIFINKLSKRGMNMKGFPLYTEMCSVELMILSRLAREVVDSVDRISFNVERALTSNMDRLTEILEKPSISSLVLVNKHALPPMPDTINFHIQSYFKTWSAAWFTHFTSPFCILLAACR</sequence>
<dbReference type="Proteomes" id="UP001060170">
    <property type="component" value="Chromosome 10"/>
</dbReference>
<organism evidence="1 2">
    <name type="scientific">Puccinia striiformis f. sp. tritici</name>
    <dbReference type="NCBI Taxonomy" id="168172"/>
    <lineage>
        <taxon>Eukaryota</taxon>
        <taxon>Fungi</taxon>
        <taxon>Dikarya</taxon>
        <taxon>Basidiomycota</taxon>
        <taxon>Pucciniomycotina</taxon>
        <taxon>Pucciniomycetes</taxon>
        <taxon>Pucciniales</taxon>
        <taxon>Pucciniaceae</taxon>
        <taxon>Puccinia</taxon>
    </lineage>
</organism>
<reference evidence="2" key="2">
    <citation type="journal article" date="2018" name="Mol. Plant Microbe Interact.">
        <title>Genome sequence resources for the wheat stripe rust pathogen (Puccinia striiformis f. sp. tritici) and the barley stripe rust pathogen (Puccinia striiformis f. sp. hordei).</title>
        <authorList>
            <person name="Xia C."/>
            <person name="Wang M."/>
            <person name="Yin C."/>
            <person name="Cornejo O.E."/>
            <person name="Hulbert S.H."/>
            <person name="Chen X."/>
        </authorList>
    </citation>
    <scope>NUCLEOTIDE SEQUENCE [LARGE SCALE GENOMIC DNA]</scope>
    <source>
        <strain evidence="2">93-210</strain>
    </source>
</reference>
<accession>A0ACC0E4N2</accession>